<keyword evidence="2" id="KW-1185">Reference proteome</keyword>
<evidence type="ECO:0000313" key="2">
    <source>
        <dbReference type="Proteomes" id="UP000183410"/>
    </source>
</evidence>
<dbReference type="RefSeq" id="WP_046232519.1">
    <property type="nucleotide sequence ID" value="NZ_FONN01000004.1"/>
</dbReference>
<dbReference type="AlphaFoldDB" id="A0A1I2BVR0"/>
<sequence length="106" mass="11387">MDSRLTKAIGSKIANAKIVKSLGNAFGDSLNKMTGWIGKAVDVVKAKLIRDALEIKDAAAAGWKKLQNALTIKKMGDDLVPAGPGGNVKLHDSPDPKRVRRNWLIV</sequence>
<protein>
    <submittedName>
        <fullName evidence="1">Uncharacterized protein</fullName>
    </submittedName>
</protein>
<dbReference type="Proteomes" id="UP000183410">
    <property type="component" value="Unassembled WGS sequence"/>
</dbReference>
<dbReference type="OrthoDB" id="9919512at2"/>
<evidence type="ECO:0000313" key="1">
    <source>
        <dbReference type="EMBL" id="SFE60171.1"/>
    </source>
</evidence>
<accession>A0A1I2BVR0</accession>
<name>A0A1I2BVR0_9BACL</name>
<reference evidence="2" key="1">
    <citation type="submission" date="2016-10" db="EMBL/GenBank/DDBJ databases">
        <authorList>
            <person name="Varghese N."/>
            <person name="Submissions S."/>
        </authorList>
    </citation>
    <scope>NUCLEOTIDE SEQUENCE [LARGE SCALE GENOMIC DNA]</scope>
    <source>
        <strain evidence="2">CGMCC 1.10223</strain>
    </source>
</reference>
<gene>
    <name evidence="1" type="ORF">SAMN04487969_104109</name>
</gene>
<dbReference type="EMBL" id="FONN01000004">
    <property type="protein sequence ID" value="SFE60171.1"/>
    <property type="molecule type" value="Genomic_DNA"/>
</dbReference>
<organism evidence="1 2">
    <name type="scientific">Paenibacillus algorifonticola</name>
    <dbReference type="NCBI Taxonomy" id="684063"/>
    <lineage>
        <taxon>Bacteria</taxon>
        <taxon>Bacillati</taxon>
        <taxon>Bacillota</taxon>
        <taxon>Bacilli</taxon>
        <taxon>Bacillales</taxon>
        <taxon>Paenibacillaceae</taxon>
        <taxon>Paenibacillus</taxon>
    </lineage>
</organism>
<proteinExistence type="predicted"/>